<dbReference type="PIRSF" id="PIRSF000853">
    <property type="entry name" value="PPDK"/>
    <property type="match status" value="1"/>
</dbReference>
<keyword evidence="6 14" id="KW-0479">Metal-binding</keyword>
<dbReference type="Proteomes" id="UP000515913">
    <property type="component" value="Chromosome"/>
</dbReference>
<dbReference type="EC" id="2.7.9.1" evidence="3"/>
<gene>
    <name evidence="18" type="ORF">H9Q81_01945</name>
</gene>
<dbReference type="Gene3D" id="3.30.470.20">
    <property type="entry name" value="ATP-grasp fold, B domain"/>
    <property type="match status" value="1"/>
</dbReference>
<dbReference type="Gene3D" id="3.50.30.10">
    <property type="entry name" value="Phosphohistidine domain"/>
    <property type="match status" value="1"/>
</dbReference>
<dbReference type="KEGG" id="fho:H9Q81_01945"/>
<feature type="binding site" evidence="13">
    <location>
        <position position="750"/>
    </location>
    <ligand>
        <name>substrate</name>
    </ligand>
</feature>
<dbReference type="InterPro" id="IPR036637">
    <property type="entry name" value="Phosphohistidine_dom_sf"/>
</dbReference>
<dbReference type="Gene3D" id="1.10.189.10">
    <property type="entry name" value="Pyruvate Phosphate Dikinase, domain 2"/>
    <property type="match status" value="1"/>
</dbReference>
<dbReference type="PANTHER" id="PTHR22931">
    <property type="entry name" value="PHOSPHOENOLPYRUVATE DIKINASE-RELATED"/>
    <property type="match status" value="1"/>
</dbReference>
<keyword evidence="19" id="KW-1185">Reference proteome</keyword>
<dbReference type="Gene3D" id="1.20.80.30">
    <property type="match status" value="1"/>
</dbReference>
<feature type="binding site" evidence="13">
    <location>
        <position position="752"/>
    </location>
    <ligand>
        <name>substrate</name>
    </ligand>
</feature>
<feature type="active site" description="Proton donor" evidence="12">
    <location>
        <position position="815"/>
    </location>
</feature>
<dbReference type="InterPro" id="IPR008279">
    <property type="entry name" value="PEP-util_enz_mobile_dom"/>
</dbReference>
<accession>A0A7G9GXU4</accession>
<feature type="binding site" evidence="14">
    <location>
        <position position="729"/>
    </location>
    <ligand>
        <name>Mg(2+)</name>
        <dbReference type="ChEBI" id="CHEBI:18420"/>
    </ligand>
</feature>
<proteinExistence type="inferred from homology"/>
<dbReference type="PANTHER" id="PTHR22931:SF9">
    <property type="entry name" value="PYRUVATE, PHOSPHATE DIKINASE 1, CHLOROPLASTIC"/>
    <property type="match status" value="1"/>
</dbReference>
<dbReference type="Gene3D" id="3.30.1490.20">
    <property type="entry name" value="ATP-grasp fold, A domain"/>
    <property type="match status" value="1"/>
</dbReference>
<keyword evidence="5 18" id="KW-0808">Transferase</keyword>
<dbReference type="InterPro" id="IPR015813">
    <property type="entry name" value="Pyrv/PenolPyrv_kinase-like_dom"/>
</dbReference>
<evidence type="ECO:0000256" key="4">
    <source>
        <dbReference type="ARBA" id="ARBA00020138"/>
    </source>
</evidence>
<feature type="binding site" evidence="13">
    <location>
        <position position="753"/>
    </location>
    <ligand>
        <name>substrate</name>
    </ligand>
</feature>
<feature type="domain" description="PEP-utilising enzyme C-terminal" evidence="17">
    <location>
        <begin position="503"/>
        <end position="853"/>
    </location>
</feature>
<organism evidence="18 19">
    <name type="scientific">Fusobacterium hominis</name>
    <dbReference type="NCBI Taxonomy" id="2764326"/>
    <lineage>
        <taxon>Bacteria</taxon>
        <taxon>Fusobacteriati</taxon>
        <taxon>Fusobacteriota</taxon>
        <taxon>Fusobacteriia</taxon>
        <taxon>Fusobacteriales</taxon>
        <taxon>Fusobacteriaceae</taxon>
        <taxon>Fusobacterium</taxon>
    </lineage>
</organism>
<dbReference type="GO" id="GO:0050242">
    <property type="term" value="F:pyruvate, phosphate dikinase activity"/>
    <property type="evidence" value="ECO:0007669"/>
    <property type="project" value="UniProtKB-EC"/>
</dbReference>
<dbReference type="SUPFAM" id="SSF56059">
    <property type="entry name" value="Glutathione synthetase ATP-binding domain-like"/>
    <property type="match status" value="1"/>
</dbReference>
<feature type="binding site" evidence="13">
    <location>
        <position position="751"/>
    </location>
    <ligand>
        <name>substrate</name>
    </ligand>
</feature>
<feature type="binding site" evidence="13">
    <location>
        <position position="729"/>
    </location>
    <ligand>
        <name>substrate</name>
    </ligand>
</feature>
<evidence type="ECO:0000313" key="18">
    <source>
        <dbReference type="EMBL" id="QNM15626.1"/>
    </source>
</evidence>
<dbReference type="SUPFAM" id="SSF52009">
    <property type="entry name" value="Phosphohistidine domain"/>
    <property type="match status" value="1"/>
</dbReference>
<dbReference type="Pfam" id="PF01326">
    <property type="entry name" value="PPDK_N"/>
    <property type="match status" value="2"/>
</dbReference>
<evidence type="ECO:0000256" key="11">
    <source>
        <dbReference type="ARBA" id="ARBA00032883"/>
    </source>
</evidence>
<comment type="cofactor">
    <cofactor evidence="1 14">
        <name>Mg(2+)</name>
        <dbReference type="ChEBI" id="CHEBI:18420"/>
    </cofactor>
</comment>
<evidence type="ECO:0000256" key="2">
    <source>
        <dbReference type="ARBA" id="ARBA00007837"/>
    </source>
</evidence>
<evidence type="ECO:0000256" key="13">
    <source>
        <dbReference type="PIRSR" id="PIRSR000853-2"/>
    </source>
</evidence>
<dbReference type="NCBIfam" id="NF004531">
    <property type="entry name" value="PRK05878.1"/>
    <property type="match status" value="1"/>
</dbReference>
<feature type="active site" description="Tele-phosphohistidine intermediate" evidence="12">
    <location>
        <position position="439"/>
    </location>
</feature>
<evidence type="ECO:0000256" key="10">
    <source>
        <dbReference type="ARBA" id="ARBA00022842"/>
    </source>
</evidence>
<feature type="binding site" evidence="13">
    <location>
        <position position="601"/>
    </location>
    <ligand>
        <name>substrate</name>
    </ligand>
</feature>
<feature type="binding site" evidence="14">
    <location>
        <position position="753"/>
    </location>
    <ligand>
        <name>Mg(2+)</name>
        <dbReference type="ChEBI" id="CHEBI:18420"/>
    </ligand>
</feature>
<feature type="domain" description="Pyruvate phosphate dikinase AMP/ATP-binding" evidence="16">
    <location>
        <begin position="55"/>
        <end position="284"/>
    </location>
</feature>
<name>A0A7G9GXU4_9FUSO</name>
<dbReference type="InterPro" id="IPR000121">
    <property type="entry name" value="PEP_util_C"/>
</dbReference>
<keyword evidence="18" id="KW-0670">Pyruvate</keyword>
<dbReference type="GO" id="GO:0046872">
    <property type="term" value="F:metal ion binding"/>
    <property type="evidence" value="ECO:0007669"/>
    <property type="project" value="UniProtKB-KW"/>
</dbReference>
<evidence type="ECO:0000256" key="8">
    <source>
        <dbReference type="ARBA" id="ARBA00022777"/>
    </source>
</evidence>
<feature type="domain" description="PEP-utilising enzyme mobile" evidence="15">
    <location>
        <begin position="408"/>
        <end position="487"/>
    </location>
</feature>
<dbReference type="GO" id="GO:0005524">
    <property type="term" value="F:ATP binding"/>
    <property type="evidence" value="ECO:0007669"/>
    <property type="project" value="UniProtKB-KW"/>
</dbReference>
<keyword evidence="10 14" id="KW-0460">Magnesium</keyword>
<dbReference type="InterPro" id="IPR013815">
    <property type="entry name" value="ATP_grasp_subdomain_1"/>
</dbReference>
<dbReference type="InterPro" id="IPR040442">
    <property type="entry name" value="Pyrv_kinase-like_dom_sf"/>
</dbReference>
<dbReference type="Pfam" id="PF02896">
    <property type="entry name" value="PEP-utilizers_C"/>
    <property type="match status" value="1"/>
</dbReference>
<dbReference type="SUPFAM" id="SSF51621">
    <property type="entry name" value="Phosphoenolpyruvate/pyruvate domain"/>
    <property type="match status" value="1"/>
</dbReference>
<dbReference type="InterPro" id="IPR010121">
    <property type="entry name" value="Pyruvate_phosphate_dikinase"/>
</dbReference>
<dbReference type="InterPro" id="IPR002192">
    <property type="entry name" value="PPDK_AMP/ATP-bd"/>
</dbReference>
<evidence type="ECO:0000256" key="3">
    <source>
        <dbReference type="ARBA" id="ARBA00011994"/>
    </source>
</evidence>
<dbReference type="Pfam" id="PF00391">
    <property type="entry name" value="PEP-utilizers"/>
    <property type="match status" value="1"/>
</dbReference>
<dbReference type="RefSeq" id="WP_187423031.1">
    <property type="nucleotide sequence ID" value="NZ_CP060637.1"/>
</dbReference>
<feature type="domain" description="Pyruvate phosphate dikinase AMP/ATP-binding" evidence="16">
    <location>
        <begin position="292"/>
        <end position="344"/>
    </location>
</feature>
<feature type="binding site" evidence="13">
    <location>
        <position position="545"/>
    </location>
    <ligand>
        <name>substrate</name>
    </ligand>
</feature>
<evidence type="ECO:0000256" key="6">
    <source>
        <dbReference type="ARBA" id="ARBA00022723"/>
    </source>
</evidence>
<evidence type="ECO:0000259" key="15">
    <source>
        <dbReference type="Pfam" id="PF00391"/>
    </source>
</evidence>
<evidence type="ECO:0000259" key="17">
    <source>
        <dbReference type="Pfam" id="PF02896"/>
    </source>
</evidence>
<evidence type="ECO:0000313" key="19">
    <source>
        <dbReference type="Proteomes" id="UP000515913"/>
    </source>
</evidence>
<dbReference type="EMBL" id="CP060637">
    <property type="protein sequence ID" value="QNM15626.1"/>
    <property type="molecule type" value="Genomic_DNA"/>
</dbReference>
<keyword evidence="9" id="KW-0067">ATP-binding</keyword>
<comment type="similarity">
    <text evidence="2">Belongs to the PEP-utilizing enzyme family.</text>
</comment>
<keyword evidence="7" id="KW-0547">Nucleotide-binding</keyword>
<evidence type="ECO:0000259" key="16">
    <source>
        <dbReference type="Pfam" id="PF01326"/>
    </source>
</evidence>
<keyword evidence="8 18" id="KW-0418">Kinase</keyword>
<protein>
    <recommendedName>
        <fullName evidence="4">Pyruvate, phosphate dikinase</fullName>
        <ecNumber evidence="3">2.7.9.1</ecNumber>
    </recommendedName>
    <alternativeName>
        <fullName evidence="11">Pyruvate, orthophosphate dikinase</fullName>
    </alternativeName>
</protein>
<sequence length="866" mass="97219">MKKVYSFNEGNKSMINLLGGKGGNLAEMTKIGLPIPEGIIISTQACKDYYKDGEKISKVLEDEILVKLDELQKQTGKNFGGKNPLLVSVRSGAPISMPGMMDTILNLGLNDKTAQYMIEVFKDSDFVYQSYYRFIQMFSEIVMGIDKEIFFDLKKEMLEKDNYTHQQLIKAGKEKYREITGHDFPEEPKEQLFMAINAIFKSWNNERAKIYRNIHKIDDNLGTAVVVQQMVFGNLNEKSGTGVAFTRDPSSGENHIFGEYLLKAQGEDIVAGIRTPEPIEKLKEQLPDVYIEFSKLAKKLEQHNKDMQDIEFTIENGKLYLLQTRNGKRSPYAAVKIAVDMVEEGLLTKEEAIMKVDASTLPQLLHGNFKQEAIEKAVLLGKGLPGSAGVAIGRVMFSAERADIRAMTILVREETSPEDIKGISLAQGIVTVKGGVTSHGAVVARGMGKCCVTGCAAIKINDIKREMYIGGYTVKEGDFISISGYTGEIYLGKVELSAPQFDKNLKKFVKWCQDIKRLKVRMNADTPADAKLGKSFGAEGIGLCRTEHMFFQKDKIWTIRQMILSNEPKEVKAALEKMHQMQKEDFKNIFTVVEEGTVIVRLLDPPLHEFLPKEAKDKQKMAEILGVSLEEIERRIVNLKDENPMLGHRGCRLAVTRPELYNMQARAIIEAAIECIKNGCTKLLPEIMLPLIIGAKELQFIKRNIEGEIKRVLQENNINIEYKIGTMMETPRACLLADEIARDVDFFSFGTNDLTQTTMGLSRDDSVKFMTEYYENGILKVEPFATIDERGVGKLVKLATELGRRTKPELEIGICGEHGGDPQSIDFFESVKLDYVSCSPFRVLVAIVAAAQAKLKAYKGIDYKWI</sequence>
<dbReference type="PROSITE" id="PS00742">
    <property type="entry name" value="PEP_ENZYMES_2"/>
    <property type="match status" value="1"/>
</dbReference>
<dbReference type="GO" id="GO:0016301">
    <property type="term" value="F:kinase activity"/>
    <property type="evidence" value="ECO:0007669"/>
    <property type="project" value="UniProtKB-KW"/>
</dbReference>
<evidence type="ECO:0000256" key="14">
    <source>
        <dbReference type="PIRSR" id="PIRSR000853-3"/>
    </source>
</evidence>
<reference evidence="18 19" key="1">
    <citation type="submission" date="2020-08" db="EMBL/GenBank/DDBJ databases">
        <authorList>
            <person name="Liu C."/>
            <person name="Sun Q."/>
        </authorList>
    </citation>
    <scope>NUCLEOTIDE SEQUENCE [LARGE SCALE GENOMIC DNA]</scope>
    <source>
        <strain evidence="18 19">NSJ-57</strain>
    </source>
</reference>
<dbReference type="NCBIfam" id="TIGR01828">
    <property type="entry name" value="pyru_phos_dikin"/>
    <property type="match status" value="1"/>
</dbReference>
<evidence type="ECO:0000256" key="5">
    <source>
        <dbReference type="ARBA" id="ARBA00022679"/>
    </source>
</evidence>
<dbReference type="InterPro" id="IPR023151">
    <property type="entry name" value="PEP_util_CS"/>
</dbReference>
<evidence type="ECO:0000256" key="1">
    <source>
        <dbReference type="ARBA" id="ARBA00001946"/>
    </source>
</evidence>
<evidence type="ECO:0000256" key="12">
    <source>
        <dbReference type="PIRSR" id="PIRSR000853-1"/>
    </source>
</evidence>
<evidence type="ECO:0000256" key="7">
    <source>
        <dbReference type="ARBA" id="ARBA00022741"/>
    </source>
</evidence>
<dbReference type="Gene3D" id="3.20.20.60">
    <property type="entry name" value="Phosphoenolpyruvate-binding domains"/>
    <property type="match status" value="1"/>
</dbReference>
<evidence type="ECO:0000256" key="9">
    <source>
        <dbReference type="ARBA" id="ARBA00022840"/>
    </source>
</evidence>
<dbReference type="AlphaFoldDB" id="A0A7G9GXU4"/>